<dbReference type="PANTHER" id="PTHR43046:SF16">
    <property type="entry name" value="ADP-RIBOSE PYROPHOSPHATASE YJHB-RELATED"/>
    <property type="match status" value="1"/>
</dbReference>
<dbReference type="Proteomes" id="UP000251558">
    <property type="component" value="Unassembled WGS sequence"/>
</dbReference>
<dbReference type="SUPFAM" id="SSF55811">
    <property type="entry name" value="Nudix"/>
    <property type="match status" value="1"/>
</dbReference>
<dbReference type="InterPro" id="IPR020084">
    <property type="entry name" value="NUDIX_hydrolase_CS"/>
</dbReference>
<evidence type="ECO:0000256" key="1">
    <source>
        <dbReference type="ARBA" id="ARBA00001946"/>
    </source>
</evidence>
<dbReference type="Pfam" id="PF00293">
    <property type="entry name" value="NUDIX"/>
    <property type="match status" value="1"/>
</dbReference>
<keyword evidence="6" id="KW-1185">Reference proteome</keyword>
<protein>
    <submittedName>
        <fullName evidence="5">DNA mismatch repair protein MutT</fullName>
    </submittedName>
</protein>
<dbReference type="PRINTS" id="PR00502">
    <property type="entry name" value="NUDIXFAMILY"/>
</dbReference>
<dbReference type="GO" id="GO:0016787">
    <property type="term" value="F:hydrolase activity"/>
    <property type="evidence" value="ECO:0007669"/>
    <property type="project" value="UniProtKB-KW"/>
</dbReference>
<dbReference type="RefSeq" id="WP_112099358.1">
    <property type="nucleotide sequence ID" value="NZ_QMBP01000010.1"/>
</dbReference>
<gene>
    <name evidence="5" type="ORF">DPM33_21090</name>
</gene>
<dbReference type="InterPro" id="IPR015797">
    <property type="entry name" value="NUDIX_hydrolase-like_dom_sf"/>
</dbReference>
<dbReference type="PANTHER" id="PTHR43046">
    <property type="entry name" value="GDP-MANNOSE MANNOSYL HYDROLASE"/>
    <property type="match status" value="1"/>
</dbReference>
<accession>A0A330HW53</accession>
<comment type="cofactor">
    <cofactor evidence="1">
        <name>Mg(2+)</name>
        <dbReference type="ChEBI" id="CHEBI:18420"/>
    </cofactor>
</comment>
<comment type="similarity">
    <text evidence="3">Belongs to the Nudix hydrolase family.</text>
</comment>
<dbReference type="CDD" id="cd04680">
    <property type="entry name" value="NUDIX_Hydrolase"/>
    <property type="match status" value="1"/>
</dbReference>
<evidence type="ECO:0000313" key="6">
    <source>
        <dbReference type="Proteomes" id="UP000251558"/>
    </source>
</evidence>
<dbReference type="PROSITE" id="PS00893">
    <property type="entry name" value="NUDIX_BOX"/>
    <property type="match status" value="1"/>
</dbReference>
<dbReference type="Gene3D" id="3.90.79.10">
    <property type="entry name" value="Nucleoside Triphosphate Pyrophosphohydrolase"/>
    <property type="match status" value="1"/>
</dbReference>
<dbReference type="InterPro" id="IPR000086">
    <property type="entry name" value="NUDIX_hydrolase_dom"/>
</dbReference>
<reference evidence="5 6" key="1">
    <citation type="submission" date="2018-07" db="EMBL/GenBank/DDBJ databases">
        <title>Diversity of Mesorhizobium strains in Brazil.</title>
        <authorList>
            <person name="Helene L.C.F."/>
            <person name="Dall'Agnol R."/>
            <person name="Delamuta J.R.M."/>
            <person name="Hungria M."/>
        </authorList>
    </citation>
    <scope>NUCLEOTIDE SEQUENCE [LARGE SCALE GENOMIC DNA]</scope>
    <source>
        <strain evidence="5 6">AC99b</strain>
    </source>
</reference>
<evidence type="ECO:0000313" key="5">
    <source>
        <dbReference type="EMBL" id="RAZ88927.1"/>
    </source>
</evidence>
<comment type="caution">
    <text evidence="5">The sequence shown here is derived from an EMBL/GenBank/DDBJ whole genome shotgun (WGS) entry which is preliminary data.</text>
</comment>
<name>A0A330HW53_9HYPH</name>
<dbReference type="OrthoDB" id="9800065at2"/>
<dbReference type="AlphaFoldDB" id="A0A330HW53"/>
<sequence length="167" mass="19064">MNRRADPEEAFRQAGWPGLRARLFHFYFLLRRPMTLGVRGLVYDRASNAVFLIRHTYVPGWQLPGGGVESGETLEEALARELVEEGNITLTALPELKSMHFNRRSSNRDHVGLYLIEAFNQTGPKLPDHEIAEAGFFPIDRLPEDTTPATLRRLAEIFQSRPVSAYW</sequence>
<dbReference type="InterPro" id="IPR020476">
    <property type="entry name" value="Nudix_hydrolase"/>
</dbReference>
<dbReference type="EMBL" id="QMBP01000010">
    <property type="protein sequence ID" value="RAZ88927.1"/>
    <property type="molecule type" value="Genomic_DNA"/>
</dbReference>
<proteinExistence type="inferred from homology"/>
<evidence type="ECO:0000259" key="4">
    <source>
        <dbReference type="PROSITE" id="PS51462"/>
    </source>
</evidence>
<keyword evidence="2 3" id="KW-0378">Hydrolase</keyword>
<evidence type="ECO:0000256" key="3">
    <source>
        <dbReference type="RuleBase" id="RU003476"/>
    </source>
</evidence>
<dbReference type="PROSITE" id="PS51462">
    <property type="entry name" value="NUDIX"/>
    <property type="match status" value="1"/>
</dbReference>
<evidence type="ECO:0000256" key="2">
    <source>
        <dbReference type="ARBA" id="ARBA00022801"/>
    </source>
</evidence>
<organism evidence="5 6">
    <name type="scientific">Mesorhizobium hawassense</name>
    <dbReference type="NCBI Taxonomy" id="1209954"/>
    <lineage>
        <taxon>Bacteria</taxon>
        <taxon>Pseudomonadati</taxon>
        <taxon>Pseudomonadota</taxon>
        <taxon>Alphaproteobacteria</taxon>
        <taxon>Hyphomicrobiales</taxon>
        <taxon>Phyllobacteriaceae</taxon>
        <taxon>Mesorhizobium</taxon>
    </lineage>
</organism>
<feature type="domain" description="Nudix hydrolase" evidence="4">
    <location>
        <begin position="33"/>
        <end position="159"/>
    </location>
</feature>